<accession>A0ABN3GXZ4</accession>
<evidence type="ECO:0000313" key="4">
    <source>
        <dbReference type="Proteomes" id="UP001501218"/>
    </source>
</evidence>
<name>A0ABN3GXZ4_9PSEU</name>
<keyword evidence="4" id="KW-1185">Reference proteome</keyword>
<gene>
    <name evidence="3" type="ORF">GCM10009854_49960</name>
</gene>
<feature type="domain" description="HTH tetR-type" evidence="2">
    <location>
        <begin position="2"/>
        <end position="31"/>
    </location>
</feature>
<dbReference type="InterPro" id="IPR001647">
    <property type="entry name" value="HTH_TetR"/>
</dbReference>
<keyword evidence="1" id="KW-0238">DNA-binding</keyword>
<organism evidence="3 4">
    <name type="scientific">Saccharopolyspora halophila</name>
    <dbReference type="NCBI Taxonomy" id="405551"/>
    <lineage>
        <taxon>Bacteria</taxon>
        <taxon>Bacillati</taxon>
        <taxon>Actinomycetota</taxon>
        <taxon>Actinomycetes</taxon>
        <taxon>Pseudonocardiales</taxon>
        <taxon>Pseudonocardiaceae</taxon>
        <taxon>Saccharopolyspora</taxon>
    </lineage>
</organism>
<comment type="caution">
    <text evidence="3">The sequence shown here is derived from an EMBL/GenBank/DDBJ whole genome shotgun (WGS) entry which is preliminary data.</text>
</comment>
<proteinExistence type="predicted"/>
<evidence type="ECO:0000259" key="2">
    <source>
        <dbReference type="Pfam" id="PF00440"/>
    </source>
</evidence>
<dbReference type="EMBL" id="BAAARA010000025">
    <property type="protein sequence ID" value="GAA2364175.1"/>
    <property type="molecule type" value="Genomic_DNA"/>
</dbReference>
<dbReference type="SUPFAM" id="SSF46689">
    <property type="entry name" value="Homeodomain-like"/>
    <property type="match status" value="1"/>
</dbReference>
<dbReference type="InterPro" id="IPR009057">
    <property type="entry name" value="Homeodomain-like_sf"/>
</dbReference>
<reference evidence="3 4" key="1">
    <citation type="journal article" date="2019" name="Int. J. Syst. Evol. Microbiol.">
        <title>The Global Catalogue of Microorganisms (GCM) 10K type strain sequencing project: providing services to taxonomists for standard genome sequencing and annotation.</title>
        <authorList>
            <consortium name="The Broad Institute Genomics Platform"/>
            <consortium name="The Broad Institute Genome Sequencing Center for Infectious Disease"/>
            <person name="Wu L."/>
            <person name="Ma J."/>
        </authorList>
    </citation>
    <scope>NUCLEOTIDE SEQUENCE [LARGE SCALE GENOMIC DNA]</scope>
    <source>
        <strain evidence="3 4">JCM 16221</strain>
    </source>
</reference>
<dbReference type="Proteomes" id="UP001501218">
    <property type="component" value="Unassembled WGS sequence"/>
</dbReference>
<evidence type="ECO:0000313" key="3">
    <source>
        <dbReference type="EMBL" id="GAA2364175.1"/>
    </source>
</evidence>
<protein>
    <recommendedName>
        <fullName evidence="2">HTH tetR-type domain-containing protein</fullName>
    </recommendedName>
</protein>
<evidence type="ECO:0000256" key="1">
    <source>
        <dbReference type="ARBA" id="ARBA00023125"/>
    </source>
</evidence>
<dbReference type="RefSeq" id="WP_344138042.1">
    <property type="nucleotide sequence ID" value="NZ_BAAARA010000025.1"/>
</dbReference>
<dbReference type="Pfam" id="PF00440">
    <property type="entry name" value="TetR_N"/>
    <property type="match status" value="1"/>
</dbReference>
<dbReference type="Gene3D" id="1.10.10.60">
    <property type="entry name" value="Homeodomain-like"/>
    <property type="match status" value="1"/>
</dbReference>
<sequence length="46" mass="4854">MLDLARQLFSEQGFAATSLGAAERAGISKPQSYNCFGFGQACSRPA</sequence>